<evidence type="ECO:0000313" key="2">
    <source>
        <dbReference type="EMBL" id="RGS42752.1"/>
    </source>
</evidence>
<keyword evidence="1" id="KW-0812">Transmembrane</keyword>
<comment type="caution">
    <text evidence="2">The sequence shown here is derived from an EMBL/GenBank/DDBJ whole genome shotgun (WGS) entry which is preliminary data.</text>
</comment>
<feature type="transmembrane region" description="Helical" evidence="1">
    <location>
        <begin position="59"/>
        <end position="80"/>
    </location>
</feature>
<dbReference type="EMBL" id="QRVK01000016">
    <property type="protein sequence ID" value="RGS42752.1"/>
    <property type="molecule type" value="Genomic_DNA"/>
</dbReference>
<evidence type="ECO:0008006" key="4">
    <source>
        <dbReference type="Google" id="ProtNLM"/>
    </source>
</evidence>
<reference evidence="2 3" key="1">
    <citation type="submission" date="2018-08" db="EMBL/GenBank/DDBJ databases">
        <title>A genome reference for cultivated species of the human gut microbiota.</title>
        <authorList>
            <person name="Zou Y."/>
            <person name="Xue W."/>
            <person name="Luo G."/>
        </authorList>
    </citation>
    <scope>NUCLEOTIDE SEQUENCE [LARGE SCALE GENOMIC DNA]</scope>
    <source>
        <strain evidence="2 3">AF22-21</strain>
    </source>
</reference>
<keyword evidence="1" id="KW-0472">Membrane</keyword>
<feature type="transmembrane region" description="Helical" evidence="1">
    <location>
        <begin position="170"/>
        <end position="189"/>
    </location>
</feature>
<feature type="transmembrane region" description="Helical" evidence="1">
    <location>
        <begin position="92"/>
        <end position="111"/>
    </location>
</feature>
<keyword evidence="1" id="KW-1133">Transmembrane helix</keyword>
<feature type="transmembrane region" description="Helical" evidence="1">
    <location>
        <begin position="220"/>
        <end position="244"/>
    </location>
</feature>
<evidence type="ECO:0000313" key="3">
    <source>
        <dbReference type="Proteomes" id="UP000283295"/>
    </source>
</evidence>
<evidence type="ECO:0000256" key="1">
    <source>
        <dbReference type="SAM" id="Phobius"/>
    </source>
</evidence>
<protein>
    <recommendedName>
        <fullName evidence="4">DUF2975 domain-containing protein</fullName>
    </recommendedName>
</protein>
<name>A0A3R5ZNR2_9FIRM</name>
<feature type="transmembrane region" description="Helical" evidence="1">
    <location>
        <begin position="28"/>
        <end position="50"/>
    </location>
</feature>
<gene>
    <name evidence="2" type="ORF">DWX94_07665</name>
</gene>
<feature type="transmembrane region" description="Helical" evidence="1">
    <location>
        <begin position="250"/>
        <end position="267"/>
    </location>
</feature>
<organism evidence="2 3">
    <name type="scientific">Coprococcus eutactus</name>
    <dbReference type="NCBI Taxonomy" id="33043"/>
    <lineage>
        <taxon>Bacteria</taxon>
        <taxon>Bacillati</taxon>
        <taxon>Bacillota</taxon>
        <taxon>Clostridia</taxon>
        <taxon>Lachnospirales</taxon>
        <taxon>Lachnospiraceae</taxon>
        <taxon>Coprococcus</taxon>
    </lineage>
</organism>
<feature type="transmembrane region" description="Helical" evidence="1">
    <location>
        <begin position="132"/>
        <end position="150"/>
    </location>
</feature>
<dbReference type="Proteomes" id="UP000283295">
    <property type="component" value="Unassembled WGS sequence"/>
</dbReference>
<dbReference type="AlphaFoldDB" id="A0A3R5ZNR2"/>
<sequence>MVNGVLNAFAYIAKWLREMSLAGGAQNVLAICMFCLIGCVPLAGFIVLCIRNRKIDADYLLLGLSAVLFIGIYMMINPGYVIDGNALVTSDMLNLAISSVIWSVLACYAVLRIVESIDKADSTQIVEIIKKIICVIVVFTAFVIGCVSLPELVRTNRTNAGAMPGDAGWAVILFIFQLVNAALVIWVLIRGYRLCNSIIENEYSDETIHMAERLSKTSKSAISVMVILELSKNVLQLFIMTTLSNADFKISLPLYELIILVVVYMGVRNLAKTKAIKEENDSYI</sequence>
<accession>A0A3R5ZNR2</accession>
<proteinExistence type="predicted"/>